<dbReference type="RefSeq" id="XP_024346978.1">
    <property type="nucleotide sequence ID" value="XM_024498597.1"/>
</dbReference>
<evidence type="ECO:0000256" key="1">
    <source>
        <dbReference type="ARBA" id="ARBA00022801"/>
    </source>
</evidence>
<keyword evidence="1" id="KW-0378">Hydrolase</keyword>
<dbReference type="CTD" id="36345063"/>
<dbReference type="PANTHER" id="PTHR12419:SF10">
    <property type="entry name" value="DEUBIQUITINASE OTUD6B"/>
    <property type="match status" value="1"/>
</dbReference>
<evidence type="ECO:0000256" key="3">
    <source>
        <dbReference type="SAM" id="MobiDB-lite"/>
    </source>
</evidence>
<reference evidence="5 6" key="1">
    <citation type="journal article" date="2013" name="Nat. Genet.">
        <title>The genome of the hydatid tapeworm Echinococcus granulosus.</title>
        <authorList>
            <person name="Zheng H."/>
            <person name="Zhang W."/>
            <person name="Zhang L."/>
            <person name="Zhang Z."/>
            <person name="Li J."/>
            <person name="Lu G."/>
            <person name="Zhu Y."/>
            <person name="Wang Y."/>
            <person name="Huang Y."/>
            <person name="Liu J."/>
            <person name="Kang H."/>
            <person name="Chen J."/>
            <person name="Wang L."/>
            <person name="Chen A."/>
            <person name="Yu S."/>
            <person name="Gao Z."/>
            <person name="Jin L."/>
            <person name="Gu W."/>
            <person name="Wang Z."/>
            <person name="Zhao L."/>
            <person name="Shi B."/>
            <person name="Wen H."/>
            <person name="Lin R."/>
            <person name="Jones M.K."/>
            <person name="Brejova B."/>
            <person name="Vinar T."/>
            <person name="Zhao G."/>
            <person name="McManus D.P."/>
            <person name="Chen Z."/>
            <person name="Zhou Y."/>
            <person name="Wang S."/>
        </authorList>
    </citation>
    <scope>NUCLEOTIDE SEQUENCE [LARGE SCALE GENOMIC DNA]</scope>
</reference>
<sequence length="354" mass="38458">MGEPPLISSKASISEDDLFFGLFCGMLHVSGHYDIAMCSVVGSCVVITQRIGVMEEEVLSRHRKEKKELQAKIQSLKKSVPKGDRNRRNAVQQEIAALEKQLAGRQAEELKQLNASFDIPTNSTSDLTPLNGSGETPPSRVSKAAKRRKKAAAKAQSLSKAVEESLARDASSTSALEYCQLERALFERGLTLHKVPSDGDCLFASIAHQLDVLGLTECLMEACDKFGVTPPAAEDVKSTVRCLRMLASSVIRHNGEDYLPFICSEPDLTCDSTIATIDLYCKKLEAPGTWGGQLEIQALSTALERPIEVLHTAGPVIRSGETFAASSNPPAPLVITYHYHAFSTGEHYNSSKPL</sequence>
<dbReference type="InterPro" id="IPR050704">
    <property type="entry name" value="Peptidase_C85-like"/>
</dbReference>
<gene>
    <name evidence="5" type="ORF">EGR_09348</name>
</gene>
<dbReference type="SUPFAM" id="SSF54001">
    <property type="entry name" value="Cysteine proteinases"/>
    <property type="match status" value="1"/>
</dbReference>
<dbReference type="GO" id="GO:0016579">
    <property type="term" value="P:protein deubiquitination"/>
    <property type="evidence" value="ECO:0007669"/>
    <property type="project" value="TreeGrafter"/>
</dbReference>
<evidence type="ECO:0000313" key="6">
    <source>
        <dbReference type="Proteomes" id="UP000019149"/>
    </source>
</evidence>
<dbReference type="CDD" id="cd22761">
    <property type="entry name" value="OTU_OTUD6"/>
    <property type="match status" value="1"/>
</dbReference>
<dbReference type="GO" id="GO:0004843">
    <property type="term" value="F:cysteine-type deubiquitinase activity"/>
    <property type="evidence" value="ECO:0007669"/>
    <property type="project" value="TreeGrafter"/>
</dbReference>
<protein>
    <submittedName>
        <fullName evidence="5">OTU domain-containing protein 6B</fullName>
    </submittedName>
</protein>
<keyword evidence="6" id="KW-1185">Reference proteome</keyword>
<dbReference type="OrthoDB" id="415023at2759"/>
<dbReference type="OMA" id="YELGAHY"/>
<dbReference type="Gene3D" id="3.90.70.80">
    <property type="match status" value="1"/>
</dbReference>
<dbReference type="EMBL" id="APAU02000144">
    <property type="protein sequence ID" value="EUB55782.1"/>
    <property type="molecule type" value="Genomic_DNA"/>
</dbReference>
<feature type="compositionally biased region" description="Basic residues" evidence="3">
    <location>
        <begin position="143"/>
        <end position="152"/>
    </location>
</feature>
<feature type="coiled-coil region" evidence="2">
    <location>
        <begin position="59"/>
        <end position="108"/>
    </location>
</feature>
<dbReference type="STRING" id="6210.W6UBF6"/>
<accession>W6UBF6</accession>
<dbReference type="AlphaFoldDB" id="W6UBF6"/>
<dbReference type="InterPro" id="IPR003323">
    <property type="entry name" value="OTU_dom"/>
</dbReference>
<evidence type="ECO:0000259" key="4">
    <source>
        <dbReference type="PROSITE" id="PS50802"/>
    </source>
</evidence>
<evidence type="ECO:0000313" key="5">
    <source>
        <dbReference type="EMBL" id="EUB55782.1"/>
    </source>
</evidence>
<feature type="domain" description="OTU" evidence="4">
    <location>
        <begin position="190"/>
        <end position="354"/>
    </location>
</feature>
<name>W6UBF6_ECHGR</name>
<feature type="compositionally biased region" description="Polar residues" evidence="3">
    <location>
        <begin position="118"/>
        <end position="136"/>
    </location>
</feature>
<dbReference type="Pfam" id="PF02338">
    <property type="entry name" value="OTU"/>
    <property type="match status" value="1"/>
</dbReference>
<dbReference type="PANTHER" id="PTHR12419">
    <property type="entry name" value="OTU DOMAIN CONTAINING PROTEIN"/>
    <property type="match status" value="1"/>
</dbReference>
<feature type="region of interest" description="Disordered" evidence="3">
    <location>
        <begin position="118"/>
        <end position="152"/>
    </location>
</feature>
<dbReference type="GeneID" id="36345063"/>
<dbReference type="InterPro" id="IPR038765">
    <property type="entry name" value="Papain-like_cys_pep_sf"/>
</dbReference>
<keyword evidence="2" id="KW-0175">Coiled coil</keyword>
<dbReference type="PROSITE" id="PS50802">
    <property type="entry name" value="OTU"/>
    <property type="match status" value="1"/>
</dbReference>
<dbReference type="Proteomes" id="UP000019149">
    <property type="component" value="Unassembled WGS sequence"/>
</dbReference>
<dbReference type="KEGG" id="egl:EGR_09348"/>
<dbReference type="InterPro" id="IPR049772">
    <property type="entry name" value="OTU_OTUD6"/>
</dbReference>
<organism evidence="5 6">
    <name type="scientific">Echinococcus granulosus</name>
    <name type="common">Hydatid tapeworm</name>
    <dbReference type="NCBI Taxonomy" id="6210"/>
    <lineage>
        <taxon>Eukaryota</taxon>
        <taxon>Metazoa</taxon>
        <taxon>Spiralia</taxon>
        <taxon>Lophotrochozoa</taxon>
        <taxon>Platyhelminthes</taxon>
        <taxon>Cestoda</taxon>
        <taxon>Eucestoda</taxon>
        <taxon>Cyclophyllidea</taxon>
        <taxon>Taeniidae</taxon>
        <taxon>Echinococcus</taxon>
        <taxon>Echinococcus granulosus group</taxon>
    </lineage>
</organism>
<comment type="caution">
    <text evidence="5">The sequence shown here is derived from an EMBL/GenBank/DDBJ whole genome shotgun (WGS) entry which is preliminary data.</text>
</comment>
<evidence type="ECO:0000256" key="2">
    <source>
        <dbReference type="SAM" id="Coils"/>
    </source>
</evidence>
<proteinExistence type="predicted"/>